<organism evidence="1 2">
    <name type="scientific">Streptomyces luteolus</name>
    <dbReference type="NCBI Taxonomy" id="3043615"/>
    <lineage>
        <taxon>Bacteria</taxon>
        <taxon>Bacillati</taxon>
        <taxon>Actinomycetota</taxon>
        <taxon>Actinomycetes</taxon>
        <taxon>Kitasatosporales</taxon>
        <taxon>Streptomycetaceae</taxon>
        <taxon>Streptomyces</taxon>
    </lineage>
</organism>
<reference evidence="1 2" key="1">
    <citation type="submission" date="2023-05" db="EMBL/GenBank/DDBJ databases">
        <title>Draft genome sequence of Streptomyces sp. B-S-A12 isolated from a cave soil in Thailand.</title>
        <authorList>
            <person name="Chamroensaksri N."/>
            <person name="Muangham S."/>
        </authorList>
    </citation>
    <scope>NUCLEOTIDE SEQUENCE [LARGE SCALE GENOMIC DNA]</scope>
    <source>
        <strain evidence="1 2">B-S-A12</strain>
    </source>
</reference>
<protein>
    <submittedName>
        <fullName evidence="1">Uncharacterized protein</fullName>
    </submittedName>
</protein>
<sequence length="114" mass="12930">MSSVDGVDVPREERFEVLRQIAWQLPEYSETRLAEWGCSQRELKVLLAVFGRTEAQLGSAAGGARFEEIPPQRRSLWAAFFRRVLVSLSPRELFLRTGYALDELEAAVESWEGG</sequence>
<proteinExistence type="predicted"/>
<accession>A0ABT6T7H6</accession>
<comment type="caution">
    <text evidence="1">The sequence shown here is derived from an EMBL/GenBank/DDBJ whole genome shotgun (WGS) entry which is preliminary data.</text>
</comment>
<name>A0ABT6T7H6_9ACTN</name>
<evidence type="ECO:0000313" key="2">
    <source>
        <dbReference type="Proteomes" id="UP001237105"/>
    </source>
</evidence>
<gene>
    <name evidence="1" type="ORF">QIT00_34280</name>
</gene>
<dbReference type="RefSeq" id="WP_282539395.1">
    <property type="nucleotide sequence ID" value="NZ_JASCIS010000057.1"/>
</dbReference>
<dbReference type="EMBL" id="JASCIS010000057">
    <property type="protein sequence ID" value="MDI3423556.1"/>
    <property type="molecule type" value="Genomic_DNA"/>
</dbReference>
<evidence type="ECO:0000313" key="1">
    <source>
        <dbReference type="EMBL" id="MDI3423556.1"/>
    </source>
</evidence>
<keyword evidence="2" id="KW-1185">Reference proteome</keyword>
<dbReference type="Proteomes" id="UP001237105">
    <property type="component" value="Unassembled WGS sequence"/>
</dbReference>